<dbReference type="Proteomes" id="UP000076967">
    <property type="component" value="Unassembled WGS sequence"/>
</dbReference>
<dbReference type="OrthoDB" id="2651132at2"/>
<organism evidence="1 2">
    <name type="scientific">Paenibacillus glacialis</name>
    <dbReference type="NCBI Taxonomy" id="494026"/>
    <lineage>
        <taxon>Bacteria</taxon>
        <taxon>Bacillati</taxon>
        <taxon>Bacillota</taxon>
        <taxon>Bacilli</taxon>
        <taxon>Bacillales</taxon>
        <taxon>Paenibacillaceae</taxon>
        <taxon>Paenibacillus</taxon>
    </lineage>
</organism>
<evidence type="ECO:0000313" key="1">
    <source>
        <dbReference type="EMBL" id="OAB44518.1"/>
    </source>
</evidence>
<sequence length="74" mass="8709">MGREVVILNKHDEEAEDNRKIIQVTLFDDIDKEDIRKKKWILGKYTGMEDVIKNYEFSLKQIENGMSAYDAETV</sequence>
<keyword evidence="2" id="KW-1185">Reference proteome</keyword>
<proteinExistence type="predicted"/>
<dbReference type="AlphaFoldDB" id="A0A168MCR5"/>
<reference evidence="1 2" key="1">
    <citation type="submission" date="2016-03" db="EMBL/GenBank/DDBJ databases">
        <title>Draft genome sequence of Paenibacillus glacialis DSM 22343.</title>
        <authorList>
            <person name="Shin S.-K."/>
            <person name="Yi H."/>
        </authorList>
    </citation>
    <scope>NUCLEOTIDE SEQUENCE [LARGE SCALE GENOMIC DNA]</scope>
    <source>
        <strain evidence="1 2">DSM 22343</strain>
    </source>
</reference>
<comment type="caution">
    <text evidence="1">The sequence shown here is derived from an EMBL/GenBank/DDBJ whole genome shotgun (WGS) entry which is preliminary data.</text>
</comment>
<name>A0A168MCR5_9BACL</name>
<gene>
    <name evidence="1" type="ORF">PGLA_07640</name>
</gene>
<dbReference type="EMBL" id="LVJH01000007">
    <property type="protein sequence ID" value="OAB44518.1"/>
    <property type="molecule type" value="Genomic_DNA"/>
</dbReference>
<evidence type="ECO:0000313" key="2">
    <source>
        <dbReference type="Proteomes" id="UP000076967"/>
    </source>
</evidence>
<dbReference type="RefSeq" id="WP_068531114.1">
    <property type="nucleotide sequence ID" value="NZ_LVJH01000007.1"/>
</dbReference>
<accession>A0A168MCR5</accession>
<protein>
    <submittedName>
        <fullName evidence="1">Uncharacterized protein</fullName>
    </submittedName>
</protein>